<dbReference type="SUPFAM" id="SSF48452">
    <property type="entry name" value="TPR-like"/>
    <property type="match status" value="1"/>
</dbReference>
<organism evidence="3 4">
    <name type="scientific">Jimgerdemannia flammicorona</name>
    <dbReference type="NCBI Taxonomy" id="994334"/>
    <lineage>
        <taxon>Eukaryota</taxon>
        <taxon>Fungi</taxon>
        <taxon>Fungi incertae sedis</taxon>
        <taxon>Mucoromycota</taxon>
        <taxon>Mucoromycotina</taxon>
        <taxon>Endogonomycetes</taxon>
        <taxon>Endogonales</taxon>
        <taxon>Endogonaceae</taxon>
        <taxon>Jimgerdemannia</taxon>
    </lineage>
</organism>
<sequence>MPRTSKKKSDTVSAATVAEPSASVDLSSLTLDATNGGGGGDETEPTPLTAAAASKPKSKKKKKKPASTAAGPSDPTIDYPALMSAFPITLRTTNAKGRHSVAREPLAAGVTVCLERATTFIVRTPHLQELCHWCMDPLTGEDGKEEKVTSHFACESCGVAVYCSKGCMEEDARDGHALTCGTVGKLKDVAERTDVDVDLLRMVVGLMARRVEDLKEVVVKEGKVDSDKRRTPFKCVGDLVHHRDKNDAAFIKVVTAAGELYVDDLAEALHEIMPKDQLVPVPDIVTLACNFSLSPSYIRVNTNAHGLGDSQSRNKDVALGLFPLGALFFNHSCTPNCCFVGQRHGQLAFRTLRPVPKDEELTVSYIDLYAPRDERRLNLLLTKHFWCKCKRCTMPIDKSPDRYLNGLLCSKCRKGVYVIPPSPTPESIMTPPTGDLSTRTYTCDTCGDALTHTAAETIFARADSKYSEGISLIRQRRYPAARMTFARLIQSHDPSASSAAEAGPLLHPRHVLLLNASVPLMNCYVYEGDHNAAVALNRRVLAMVEGAGAFPPNAPEVSDYWFNLGELLMEQAGEHKKAKKMTLQKKCEKEGKQAFRNCWEIRKVAFGEGHAKTAAAEKRIHSTQPPLSEVNDEGTSLVRARVGIMKTNRKIRKLCGLAISEICMSS</sequence>
<dbReference type="Gene3D" id="2.170.270.10">
    <property type="entry name" value="SET domain"/>
    <property type="match status" value="1"/>
</dbReference>
<dbReference type="Gene3D" id="1.10.220.160">
    <property type="match status" value="1"/>
</dbReference>
<dbReference type="CDD" id="cd20071">
    <property type="entry name" value="SET_SMYD"/>
    <property type="match status" value="1"/>
</dbReference>
<comment type="caution">
    <text evidence="3">The sequence shown here is derived from an EMBL/GenBank/DDBJ whole genome shotgun (WGS) entry which is preliminary data.</text>
</comment>
<feature type="compositionally biased region" description="Basic residues" evidence="1">
    <location>
        <begin position="56"/>
        <end position="65"/>
    </location>
</feature>
<dbReference type="InterPro" id="IPR046341">
    <property type="entry name" value="SET_dom_sf"/>
</dbReference>
<dbReference type="Gene3D" id="1.25.40.10">
    <property type="entry name" value="Tetratricopeptide repeat domain"/>
    <property type="match status" value="1"/>
</dbReference>
<evidence type="ECO:0000313" key="4">
    <source>
        <dbReference type="Proteomes" id="UP000268093"/>
    </source>
</evidence>
<feature type="domain" description="SET" evidence="2">
    <location>
        <begin position="86"/>
        <end position="366"/>
    </location>
</feature>
<dbReference type="InterPro" id="IPR001214">
    <property type="entry name" value="SET_dom"/>
</dbReference>
<evidence type="ECO:0000256" key="1">
    <source>
        <dbReference type="SAM" id="MobiDB-lite"/>
    </source>
</evidence>
<accession>A0A433CYH2</accession>
<dbReference type="Proteomes" id="UP000268093">
    <property type="component" value="Unassembled WGS sequence"/>
</dbReference>
<dbReference type="Pfam" id="PF00856">
    <property type="entry name" value="SET"/>
    <property type="match status" value="1"/>
</dbReference>
<feature type="compositionally biased region" description="Low complexity" evidence="1">
    <location>
        <begin position="45"/>
        <end position="55"/>
    </location>
</feature>
<dbReference type="SMART" id="SM00317">
    <property type="entry name" value="SET"/>
    <property type="match status" value="1"/>
</dbReference>
<dbReference type="SUPFAM" id="SSF82199">
    <property type="entry name" value="SET domain"/>
    <property type="match status" value="1"/>
</dbReference>
<dbReference type="InterPro" id="IPR011990">
    <property type="entry name" value="TPR-like_helical_dom_sf"/>
</dbReference>
<keyword evidence="4" id="KW-1185">Reference proteome</keyword>
<proteinExistence type="predicted"/>
<dbReference type="PANTHER" id="PTHR12197:SF282">
    <property type="entry name" value="SET DOMAIN-CONTAINING PROTEIN"/>
    <property type="match status" value="1"/>
</dbReference>
<dbReference type="InterPro" id="IPR050869">
    <property type="entry name" value="H3K4_H4K5_MeTrfase"/>
</dbReference>
<evidence type="ECO:0000313" key="3">
    <source>
        <dbReference type="EMBL" id="RUP43629.1"/>
    </source>
</evidence>
<dbReference type="PROSITE" id="PS50280">
    <property type="entry name" value="SET"/>
    <property type="match status" value="1"/>
</dbReference>
<dbReference type="SUPFAM" id="SSF144232">
    <property type="entry name" value="HIT/MYND zinc finger-like"/>
    <property type="match status" value="1"/>
</dbReference>
<dbReference type="PANTHER" id="PTHR12197">
    <property type="entry name" value="HISTONE-LYSINE N-METHYLTRANSFERASE SMYD"/>
    <property type="match status" value="1"/>
</dbReference>
<dbReference type="EMBL" id="RBNI01010585">
    <property type="protein sequence ID" value="RUP43629.1"/>
    <property type="molecule type" value="Genomic_DNA"/>
</dbReference>
<feature type="region of interest" description="Disordered" evidence="1">
    <location>
        <begin position="1"/>
        <end position="76"/>
    </location>
</feature>
<dbReference type="Gene3D" id="6.10.140.2220">
    <property type="match status" value="1"/>
</dbReference>
<gene>
    <name evidence="3" type="ORF">BC936DRAFT_136928</name>
</gene>
<name>A0A433CYH2_9FUNG</name>
<evidence type="ECO:0000259" key="2">
    <source>
        <dbReference type="PROSITE" id="PS50280"/>
    </source>
</evidence>
<reference evidence="3 4" key="1">
    <citation type="journal article" date="2018" name="New Phytol.">
        <title>Phylogenomics of Endogonaceae and evolution of mycorrhizas within Mucoromycota.</title>
        <authorList>
            <person name="Chang Y."/>
            <person name="Desiro A."/>
            <person name="Na H."/>
            <person name="Sandor L."/>
            <person name="Lipzen A."/>
            <person name="Clum A."/>
            <person name="Barry K."/>
            <person name="Grigoriev I.V."/>
            <person name="Martin F.M."/>
            <person name="Stajich J.E."/>
            <person name="Smith M.E."/>
            <person name="Bonito G."/>
            <person name="Spatafora J.W."/>
        </authorList>
    </citation>
    <scope>NUCLEOTIDE SEQUENCE [LARGE SCALE GENOMIC DNA]</scope>
    <source>
        <strain evidence="3 4">GMNB39</strain>
    </source>
</reference>
<dbReference type="AlphaFoldDB" id="A0A433CYH2"/>
<dbReference type="OrthoDB" id="265717at2759"/>
<protein>
    <recommendedName>
        <fullName evidence="2">SET domain-containing protein</fullName>
    </recommendedName>
</protein>